<keyword evidence="2" id="KW-0812">Transmembrane</keyword>
<organism evidence="6">
    <name type="scientific">Rhodosorus marinus</name>
    <dbReference type="NCBI Taxonomy" id="101924"/>
    <lineage>
        <taxon>Eukaryota</taxon>
        <taxon>Rhodophyta</taxon>
        <taxon>Stylonematophyceae</taxon>
        <taxon>Stylonematales</taxon>
        <taxon>Stylonemataceae</taxon>
        <taxon>Rhodosorus</taxon>
    </lineage>
</organism>
<reference evidence="6" key="1">
    <citation type="submission" date="2021-01" db="EMBL/GenBank/DDBJ databases">
        <authorList>
            <person name="Corre E."/>
            <person name="Pelletier E."/>
            <person name="Niang G."/>
            <person name="Scheremetjew M."/>
            <person name="Finn R."/>
            <person name="Kale V."/>
            <person name="Holt S."/>
            <person name="Cochrane G."/>
            <person name="Meng A."/>
            <person name="Brown T."/>
            <person name="Cohen L."/>
        </authorList>
    </citation>
    <scope>NUCLEOTIDE SEQUENCE</scope>
    <source>
        <strain evidence="6">CCMP 769</strain>
    </source>
</reference>
<sequence length="124" mass="14780">MRATLPHLICGLIGVVYPAYKAHQVVKEKDNEKAVSWLTYWIIFSMLMIPELFLDRIMYHSPLYFTYNLCKIVGLLWLVHPQTRGYNLLFLRYLERHFVLLWNEGERESFGRSVLGFLWSLLQV</sequence>
<dbReference type="EMBL" id="HBHW01019354">
    <property type="protein sequence ID" value="CAE0046972.1"/>
    <property type="molecule type" value="Transcribed_RNA"/>
</dbReference>
<dbReference type="PANTHER" id="PTHR12300:SF117">
    <property type="entry name" value="LP05237P-RELATED"/>
    <property type="match status" value="1"/>
</dbReference>
<keyword evidence="2" id="KW-0472">Membrane</keyword>
<dbReference type="InterPro" id="IPR004345">
    <property type="entry name" value="TB2_DP1_HVA22"/>
</dbReference>
<evidence type="ECO:0000313" key="6">
    <source>
        <dbReference type="EMBL" id="CAE0046972.1"/>
    </source>
</evidence>
<evidence type="ECO:0000256" key="2">
    <source>
        <dbReference type="SAM" id="Phobius"/>
    </source>
</evidence>
<dbReference type="EMBL" id="HBHW01019353">
    <property type="protein sequence ID" value="CAE0046971.1"/>
    <property type="molecule type" value="Transcribed_RNA"/>
</dbReference>
<dbReference type="EMBL" id="HBHW01019352">
    <property type="protein sequence ID" value="CAE0046970.1"/>
    <property type="molecule type" value="Transcribed_RNA"/>
</dbReference>
<evidence type="ECO:0000313" key="4">
    <source>
        <dbReference type="EMBL" id="CAE0046970.1"/>
    </source>
</evidence>
<dbReference type="EMBL" id="HBHW01019350">
    <property type="protein sequence ID" value="CAE0046968.1"/>
    <property type="molecule type" value="Transcribed_RNA"/>
</dbReference>
<keyword evidence="2" id="KW-1133">Transmembrane helix</keyword>
<evidence type="ECO:0000256" key="1">
    <source>
        <dbReference type="RuleBase" id="RU362006"/>
    </source>
</evidence>
<gene>
    <name evidence="3" type="ORF">RMAR00112_LOCUS14947</name>
    <name evidence="4" type="ORF">RMAR00112_LOCUS14949</name>
    <name evidence="5" type="ORF">RMAR00112_LOCUS14950</name>
    <name evidence="6" type="ORF">RMAR00112_LOCUS14951</name>
</gene>
<dbReference type="Pfam" id="PF03134">
    <property type="entry name" value="TB2_DP1_HVA22"/>
    <property type="match status" value="1"/>
</dbReference>
<evidence type="ECO:0008006" key="7">
    <source>
        <dbReference type="Google" id="ProtNLM"/>
    </source>
</evidence>
<accession>A0A7S3EDH3</accession>
<evidence type="ECO:0000313" key="3">
    <source>
        <dbReference type="EMBL" id="CAE0046968.1"/>
    </source>
</evidence>
<comment type="similarity">
    <text evidence="1">Belongs to the DP1 family.</text>
</comment>
<name>A0A7S3EDH3_9RHOD</name>
<dbReference type="AlphaFoldDB" id="A0A7S3EDH3"/>
<evidence type="ECO:0000313" key="5">
    <source>
        <dbReference type="EMBL" id="CAE0046971.1"/>
    </source>
</evidence>
<protein>
    <recommendedName>
        <fullName evidence="7">HVA22-like protein</fullName>
    </recommendedName>
</protein>
<dbReference type="PANTHER" id="PTHR12300">
    <property type="entry name" value="HVA22-LIKE PROTEINS"/>
    <property type="match status" value="1"/>
</dbReference>
<feature type="transmembrane region" description="Helical" evidence="2">
    <location>
        <begin position="34"/>
        <end position="54"/>
    </location>
</feature>
<proteinExistence type="inferred from homology"/>
<comment type="subcellular location">
    <subcellularLocation>
        <location evidence="1">Membrane</location>
        <topology evidence="1">Multi-pass membrane protein</topology>
    </subcellularLocation>
</comment>
<dbReference type="GO" id="GO:0016020">
    <property type="term" value="C:membrane"/>
    <property type="evidence" value="ECO:0007669"/>
    <property type="project" value="UniProtKB-SubCell"/>
</dbReference>